<dbReference type="InterPro" id="IPR029058">
    <property type="entry name" value="AB_hydrolase_fold"/>
</dbReference>
<accession>A0ABV8C1M4</accession>
<dbReference type="InterPro" id="IPR010080">
    <property type="entry name" value="Thioester_reductase-like_dom"/>
</dbReference>
<evidence type="ECO:0000259" key="5">
    <source>
        <dbReference type="PROSITE" id="PS52004"/>
    </source>
</evidence>
<evidence type="ECO:0000313" key="7">
    <source>
        <dbReference type="Proteomes" id="UP001595690"/>
    </source>
</evidence>
<dbReference type="PANTHER" id="PTHR43775:SF37">
    <property type="entry name" value="SI:DKEY-61P9.11"/>
    <property type="match status" value="1"/>
</dbReference>
<dbReference type="Pfam" id="PF00550">
    <property type="entry name" value="PP-binding"/>
    <property type="match status" value="1"/>
</dbReference>
<keyword evidence="2" id="KW-0597">Phosphoprotein</keyword>
<gene>
    <name evidence="6" type="ORF">ACFOWZ_30395</name>
</gene>
<dbReference type="Pfam" id="PF22621">
    <property type="entry name" value="CurL-like_PKS_C"/>
    <property type="match status" value="1"/>
</dbReference>
<dbReference type="RefSeq" id="WP_382377338.1">
    <property type="nucleotide sequence ID" value="NZ_JBHRZI010000027.1"/>
</dbReference>
<dbReference type="Pfam" id="PF07993">
    <property type="entry name" value="NAD_binding_4"/>
    <property type="match status" value="1"/>
</dbReference>
<dbReference type="SUPFAM" id="SSF51735">
    <property type="entry name" value="NAD(P)-binding Rossmann-fold domains"/>
    <property type="match status" value="1"/>
</dbReference>
<evidence type="ECO:0000313" key="6">
    <source>
        <dbReference type="EMBL" id="MFC3895809.1"/>
    </source>
</evidence>
<dbReference type="PANTHER" id="PTHR43775">
    <property type="entry name" value="FATTY ACID SYNTHASE"/>
    <property type="match status" value="1"/>
</dbReference>
<dbReference type="SMART" id="SM00825">
    <property type="entry name" value="PKS_KS"/>
    <property type="match status" value="1"/>
</dbReference>
<dbReference type="InterPro" id="IPR036736">
    <property type="entry name" value="ACP-like_sf"/>
</dbReference>
<dbReference type="Pfam" id="PF02801">
    <property type="entry name" value="Ketoacyl-synt_C"/>
    <property type="match status" value="1"/>
</dbReference>
<reference evidence="7" key="1">
    <citation type="journal article" date="2019" name="Int. J. Syst. Evol. Microbiol.">
        <title>The Global Catalogue of Microorganisms (GCM) 10K type strain sequencing project: providing services to taxonomists for standard genome sequencing and annotation.</title>
        <authorList>
            <consortium name="The Broad Institute Genomics Platform"/>
            <consortium name="The Broad Institute Genome Sequencing Center for Infectious Disease"/>
            <person name="Wu L."/>
            <person name="Ma J."/>
        </authorList>
    </citation>
    <scope>NUCLEOTIDE SEQUENCE [LARGE SCALE GENOMIC DNA]</scope>
    <source>
        <strain evidence="7">CGMCC 4.7405</strain>
    </source>
</reference>
<dbReference type="PROSITE" id="PS52004">
    <property type="entry name" value="KS3_2"/>
    <property type="match status" value="1"/>
</dbReference>
<evidence type="ECO:0000256" key="1">
    <source>
        <dbReference type="ARBA" id="ARBA00022450"/>
    </source>
</evidence>
<dbReference type="InterPro" id="IPR018201">
    <property type="entry name" value="Ketoacyl_synth_AS"/>
</dbReference>
<feature type="domain" description="Carrier" evidence="4">
    <location>
        <begin position="628"/>
        <end position="704"/>
    </location>
</feature>
<dbReference type="InterPro" id="IPR036291">
    <property type="entry name" value="NAD(P)-bd_dom_sf"/>
</dbReference>
<dbReference type="Proteomes" id="UP001595690">
    <property type="component" value="Unassembled WGS sequence"/>
</dbReference>
<dbReference type="Gene3D" id="3.40.47.10">
    <property type="match status" value="1"/>
</dbReference>
<dbReference type="Gene3D" id="1.10.1240.100">
    <property type="match status" value="1"/>
</dbReference>
<dbReference type="CDD" id="cd00833">
    <property type="entry name" value="PKS"/>
    <property type="match status" value="1"/>
</dbReference>
<dbReference type="InterPro" id="IPR050091">
    <property type="entry name" value="PKS_NRPS_Biosynth_Enz"/>
</dbReference>
<keyword evidence="1" id="KW-0596">Phosphopantetheine</keyword>
<proteinExistence type="predicted"/>
<protein>
    <submittedName>
        <fullName evidence="6">Thioester reductase domain-containing protein</fullName>
    </submittedName>
</protein>
<dbReference type="InterPro" id="IPR014031">
    <property type="entry name" value="Ketoacyl_synth_C"/>
</dbReference>
<dbReference type="EMBL" id="JBHRZI010000027">
    <property type="protein sequence ID" value="MFC3895809.1"/>
    <property type="molecule type" value="Genomic_DNA"/>
</dbReference>
<dbReference type="InterPro" id="IPR014030">
    <property type="entry name" value="Ketoacyl_synth_N"/>
</dbReference>
<organism evidence="6 7">
    <name type="scientific">Lentzea rhizosphaerae</name>
    <dbReference type="NCBI Taxonomy" id="2041025"/>
    <lineage>
        <taxon>Bacteria</taxon>
        <taxon>Bacillati</taxon>
        <taxon>Actinomycetota</taxon>
        <taxon>Actinomycetes</taxon>
        <taxon>Pseudonocardiales</taxon>
        <taxon>Pseudonocardiaceae</taxon>
        <taxon>Lentzea</taxon>
    </lineage>
</organism>
<dbReference type="Gene3D" id="3.40.50.720">
    <property type="entry name" value="NAD(P)-binding Rossmann-like Domain"/>
    <property type="match status" value="1"/>
</dbReference>
<name>A0ABV8C1M4_9PSEU</name>
<dbReference type="PROSITE" id="PS00606">
    <property type="entry name" value="KS3_1"/>
    <property type="match status" value="1"/>
</dbReference>
<comment type="caution">
    <text evidence="6">The sequence shown here is derived from an EMBL/GenBank/DDBJ whole genome shotgun (WGS) entry which is preliminary data.</text>
</comment>
<dbReference type="Gene3D" id="3.40.50.1820">
    <property type="entry name" value="alpha/beta hydrolase"/>
    <property type="match status" value="1"/>
</dbReference>
<dbReference type="InterPro" id="IPR016039">
    <property type="entry name" value="Thiolase-like"/>
</dbReference>
<dbReference type="SUPFAM" id="SSF53901">
    <property type="entry name" value="Thiolase-like"/>
    <property type="match status" value="1"/>
</dbReference>
<dbReference type="PROSITE" id="PS50075">
    <property type="entry name" value="CARRIER"/>
    <property type="match status" value="1"/>
</dbReference>
<dbReference type="SUPFAM" id="SSF47336">
    <property type="entry name" value="ACP-like"/>
    <property type="match status" value="1"/>
</dbReference>
<dbReference type="InterPro" id="IPR009081">
    <property type="entry name" value="PP-bd_ACP"/>
</dbReference>
<dbReference type="InterPro" id="IPR013120">
    <property type="entry name" value="FAR_NAD-bd"/>
</dbReference>
<evidence type="ECO:0000256" key="3">
    <source>
        <dbReference type="ARBA" id="ARBA00022679"/>
    </source>
</evidence>
<keyword evidence="3" id="KW-0808">Transferase</keyword>
<sequence>MSDTDIAVVGVGCRFPDAWTPQEFWHNIGNGVVSTRELPEEALRAAGVSDALLTDPGFVRVGATLPGVADFAAEFFSYPPTEAELIDPQQRVFLEAAWEALETAGHPPRLDGPVVGVFAGGASSTYTSMLFAAKAQAEGLAAAIDDVDLHLGGLGDFLTSRVAYKLGLRGPTVGVQTACSSSLYAVHYATLSLLSGECDIALAGGATVLEPLAGYRYQVGGLMSADGLCRAFDAKSTGTSFSSGVGVVALRRLSDALADGDRILAVVKGSAVGNDGSDRSGFTAPNPSGVAEVVAGALRISGVSADELRYVEAHGSGTSLGDHIELRGLTEGLRASSKGTNFVGLGSVKVNIGHTGPAAGIAGFIKAVNVVATGDLPAHPLFERPRDPGVLAESPFFLSSEAGRTDDRDRHVLINSMGLGGTNVAAVIAPAPAPTRPSAEASDVVRLVLSARTRTELDAMSKRLAEAIDPAEAADVAHTLRVGRKAFPERRVVTAPAGKLAAALKLPRPPFAKTVKAVSRKAVVVGAENLDLYRLAFGANVEVRAEEGMLPEGVHVVSTSDEFDEAVTTAWLHGVEVNWEALAGDTGRRVPLPAYPLPRKRYWALDRLPALGQATAAPACAVATPPVAASDDVEAQLLDVWRDLFGAGSIGVDDEFGMLGGSSLLSVRMALEVQQRTGVLVNVHRAGGSKATVRRIAEIVRGVQAGAERGAADIDPIADGDGDLVDIDMALPLGDLAVHEAAGKDVLLTGATGFLGTFLLHELLAATEGRVYCTVRADDEEHARKRLREASEKLLLPEPDRERVRIVLGDLKDGVLESYRDGELSRRIGYVLHCAAKVVFTEPYRVLREDNVLAMVDLLRWMRGHGIRDFSFVSTVAATHYAMGTDNKILETRQQPLDPQQGGYGVSKWVAERILERAEEDGMRVRIFRPGFILGSTKTGACNDKDLIWNVLTSGLAVGAHPLDDRAMPMAPVDVVARAMAELTVSPGSVGRVYHLVDQLAYSPRRMFSLLDEAGLATEAVTPKTWQQRIADKALDSGSALLSTMALYELEGHELADDGLEAVAWRPWLERAELSSAPTGELLRRCLTFLAERHDKFGELITGVLGADLVEA</sequence>
<dbReference type="InterPro" id="IPR020841">
    <property type="entry name" value="PKS_Beta-ketoAc_synthase_dom"/>
</dbReference>
<dbReference type="NCBIfam" id="TIGR01746">
    <property type="entry name" value="Thioester-redct"/>
    <property type="match status" value="1"/>
</dbReference>
<keyword evidence="7" id="KW-1185">Reference proteome</keyword>
<dbReference type="Pfam" id="PF00109">
    <property type="entry name" value="ketoacyl-synt"/>
    <property type="match status" value="1"/>
</dbReference>
<evidence type="ECO:0000256" key="2">
    <source>
        <dbReference type="ARBA" id="ARBA00022553"/>
    </source>
</evidence>
<feature type="domain" description="Ketosynthase family 3 (KS3)" evidence="5">
    <location>
        <begin position="3"/>
        <end position="430"/>
    </location>
</feature>
<evidence type="ECO:0000259" key="4">
    <source>
        <dbReference type="PROSITE" id="PS50075"/>
    </source>
</evidence>